<keyword evidence="4 8" id="KW-0032">Aminotransferase</keyword>
<dbReference type="EMBL" id="BRPK01000002">
    <property type="protein sequence ID" value="GLB35051.1"/>
    <property type="molecule type" value="Genomic_DNA"/>
</dbReference>
<dbReference type="InterPro" id="IPR015421">
    <property type="entry name" value="PyrdxlP-dep_Trfase_major"/>
</dbReference>
<feature type="compositionally biased region" description="Polar residues" evidence="9">
    <location>
        <begin position="1005"/>
        <end position="1014"/>
    </location>
</feature>
<dbReference type="Gene3D" id="1.25.10.10">
    <property type="entry name" value="Leucine-rich Repeat Variant"/>
    <property type="match status" value="1"/>
</dbReference>
<dbReference type="InterPro" id="IPR011989">
    <property type="entry name" value="ARM-like"/>
</dbReference>
<dbReference type="GO" id="GO:0005829">
    <property type="term" value="C:cytosol"/>
    <property type="evidence" value="ECO:0007669"/>
    <property type="project" value="TreeGrafter"/>
</dbReference>
<evidence type="ECO:0000256" key="6">
    <source>
        <dbReference type="ARBA" id="ARBA00022898"/>
    </source>
</evidence>
<keyword evidence="6" id="KW-0663">Pyridoxal phosphate</keyword>
<dbReference type="PRINTS" id="PR00799">
    <property type="entry name" value="TRANSAMINASE"/>
</dbReference>
<feature type="region of interest" description="Disordered" evidence="9">
    <location>
        <begin position="997"/>
        <end position="1020"/>
    </location>
</feature>
<dbReference type="InterPro" id="IPR015422">
    <property type="entry name" value="PyrdxlP-dep_Trfase_small"/>
</dbReference>
<organism evidence="11 12">
    <name type="scientific">Lyophyllum shimeji</name>
    <name type="common">Hon-shimeji</name>
    <name type="synonym">Tricholoma shimeji</name>
    <dbReference type="NCBI Taxonomy" id="47721"/>
    <lineage>
        <taxon>Eukaryota</taxon>
        <taxon>Fungi</taxon>
        <taxon>Dikarya</taxon>
        <taxon>Basidiomycota</taxon>
        <taxon>Agaricomycotina</taxon>
        <taxon>Agaricomycetes</taxon>
        <taxon>Agaricomycetidae</taxon>
        <taxon>Agaricales</taxon>
        <taxon>Tricholomatineae</taxon>
        <taxon>Lyophyllaceae</taxon>
        <taxon>Lyophyllum</taxon>
    </lineage>
</organism>
<feature type="region of interest" description="Disordered" evidence="9">
    <location>
        <begin position="1513"/>
        <end position="1535"/>
    </location>
</feature>
<dbReference type="InterPro" id="IPR016024">
    <property type="entry name" value="ARM-type_fold"/>
</dbReference>
<feature type="region of interest" description="Disordered" evidence="9">
    <location>
        <begin position="956"/>
        <end position="976"/>
    </location>
</feature>
<feature type="repeat" description="HEAT" evidence="7">
    <location>
        <begin position="1091"/>
        <end position="1129"/>
    </location>
</feature>
<comment type="miscellaneous">
    <text evidence="8">In eukaryotes there are cytoplasmic, mitochondrial and chloroplastic isozymes.</text>
</comment>
<dbReference type="NCBIfam" id="NF006719">
    <property type="entry name" value="PRK09257.1"/>
    <property type="match status" value="1"/>
</dbReference>
<dbReference type="FunFam" id="3.90.1150.10:FF:000001">
    <property type="entry name" value="Aspartate aminotransferase"/>
    <property type="match status" value="1"/>
</dbReference>
<protein>
    <recommendedName>
        <fullName evidence="8">Aspartate aminotransferase</fullName>
        <ecNumber evidence="8">2.6.1.1</ecNumber>
    </recommendedName>
</protein>
<dbReference type="GO" id="GO:0030170">
    <property type="term" value="F:pyridoxal phosphate binding"/>
    <property type="evidence" value="ECO:0007669"/>
    <property type="project" value="InterPro"/>
</dbReference>
<evidence type="ECO:0000256" key="8">
    <source>
        <dbReference type="RuleBase" id="RU000480"/>
    </source>
</evidence>
<evidence type="ECO:0000256" key="3">
    <source>
        <dbReference type="ARBA" id="ARBA00011738"/>
    </source>
</evidence>
<evidence type="ECO:0000259" key="10">
    <source>
        <dbReference type="Pfam" id="PF00155"/>
    </source>
</evidence>
<dbReference type="EC" id="2.6.1.1" evidence="8"/>
<dbReference type="InterPro" id="IPR004838">
    <property type="entry name" value="NHTrfase_class1_PyrdxlP-BS"/>
</dbReference>
<dbReference type="PROSITE" id="PS00105">
    <property type="entry name" value="AA_TRANSFER_CLASS_1"/>
    <property type="match status" value="1"/>
</dbReference>
<evidence type="ECO:0000313" key="12">
    <source>
        <dbReference type="Proteomes" id="UP001063166"/>
    </source>
</evidence>
<dbReference type="FunFam" id="3.40.640.10:FF:000064">
    <property type="entry name" value="Aspartate aminotransferase"/>
    <property type="match status" value="1"/>
</dbReference>
<evidence type="ECO:0000256" key="1">
    <source>
        <dbReference type="ARBA" id="ARBA00001933"/>
    </source>
</evidence>
<keyword evidence="5 8" id="KW-0808">Transferase</keyword>
<feature type="compositionally biased region" description="Pro residues" evidence="9">
    <location>
        <begin position="583"/>
        <end position="598"/>
    </location>
</feature>
<accession>A0A9P3UL54</accession>
<evidence type="ECO:0000256" key="5">
    <source>
        <dbReference type="ARBA" id="ARBA00022679"/>
    </source>
</evidence>
<evidence type="ECO:0000256" key="4">
    <source>
        <dbReference type="ARBA" id="ARBA00022576"/>
    </source>
</evidence>
<dbReference type="PANTHER" id="PTHR11879:SF55">
    <property type="entry name" value="GLUTAMATE OXALOACETATE TRANSAMINASE 1, ISOFORM B"/>
    <property type="match status" value="1"/>
</dbReference>
<dbReference type="Gene3D" id="3.40.640.10">
    <property type="entry name" value="Type I PLP-dependent aspartate aminotransferase-like (Major domain)"/>
    <property type="match status" value="1"/>
</dbReference>
<comment type="similarity">
    <text evidence="2">Belongs to the class-I pyridoxal-phosphate-dependent aminotransferase family.</text>
</comment>
<evidence type="ECO:0000256" key="9">
    <source>
        <dbReference type="SAM" id="MobiDB-lite"/>
    </source>
</evidence>
<dbReference type="PANTHER" id="PTHR11879">
    <property type="entry name" value="ASPARTATE AMINOTRANSFERASE"/>
    <property type="match status" value="1"/>
</dbReference>
<dbReference type="Gene3D" id="3.90.1150.10">
    <property type="entry name" value="Aspartate Aminotransferase, domain 1"/>
    <property type="match status" value="1"/>
</dbReference>
<comment type="cofactor">
    <cofactor evidence="1">
        <name>pyridoxal 5'-phosphate</name>
        <dbReference type="ChEBI" id="CHEBI:597326"/>
    </cofactor>
</comment>
<dbReference type="GO" id="GO:0006532">
    <property type="term" value="P:aspartate biosynthetic process"/>
    <property type="evidence" value="ECO:0007669"/>
    <property type="project" value="TreeGrafter"/>
</dbReference>
<name>A0A9P3UL54_LYOSH</name>
<keyword evidence="12" id="KW-1185">Reference proteome</keyword>
<dbReference type="Pfam" id="PF00155">
    <property type="entry name" value="Aminotran_1_2"/>
    <property type="match status" value="1"/>
</dbReference>
<dbReference type="SUPFAM" id="SSF48371">
    <property type="entry name" value="ARM repeat"/>
    <property type="match status" value="1"/>
</dbReference>
<dbReference type="GO" id="GO:0004069">
    <property type="term" value="F:L-aspartate:2-oxoglutarate aminotransferase activity"/>
    <property type="evidence" value="ECO:0007669"/>
    <property type="project" value="UniProtKB-EC"/>
</dbReference>
<feature type="region of interest" description="Disordered" evidence="9">
    <location>
        <begin position="522"/>
        <end position="555"/>
    </location>
</feature>
<feature type="compositionally biased region" description="Low complexity" evidence="9">
    <location>
        <begin position="528"/>
        <end position="537"/>
    </location>
</feature>
<dbReference type="InterPro" id="IPR004839">
    <property type="entry name" value="Aminotransferase_I/II_large"/>
</dbReference>
<dbReference type="OrthoDB" id="340346at2759"/>
<dbReference type="PROSITE" id="PS50077">
    <property type="entry name" value="HEAT_REPEAT"/>
    <property type="match status" value="2"/>
</dbReference>
<dbReference type="InterPro" id="IPR021133">
    <property type="entry name" value="HEAT_type_2"/>
</dbReference>
<gene>
    <name evidence="11" type="primary">aat2</name>
    <name evidence="11" type="ORF">LshimejAT787_0206160</name>
</gene>
<dbReference type="InterPro" id="IPR015424">
    <property type="entry name" value="PyrdxlP-dep_Trfase"/>
</dbReference>
<dbReference type="Proteomes" id="UP001063166">
    <property type="component" value="Unassembled WGS sequence"/>
</dbReference>
<feature type="domain" description="Aminotransferase class I/classII large" evidence="10">
    <location>
        <begin position="118"/>
        <end position="489"/>
    </location>
</feature>
<proteinExistence type="inferred from homology"/>
<feature type="region of interest" description="Disordered" evidence="9">
    <location>
        <begin position="839"/>
        <end position="859"/>
    </location>
</feature>
<sequence length="1535" mass="168853">MICLPPYERLTPTLSLPPHHIPSTSFPGGWRSAYKLRIAILPSYSPPSLAISLTRTGDRRTSIARNQELAKIQIKQLLNHISTPDTTMSAETWQDVPLAPPDSIFKLTAAYNADPFERKVNLGVGAYRDDNNKPWVLPVVQKASQILLSDTSLDHEYLPITGLPSFTTAAGKLILGPSSPAVQEQRVVSVQTISGTGANHLGALFLSRFYKWNGAPRIYLSNPTWANHHAIFKNVGIEPVDYQYYDPKTIGLDFEGFIGALQHAPERSVFLLHACAHNPTGVDPTQEQWKAVADVMLAKKHYAFFDCAYQGFASGDLDWDAWAVRHFVERGVALLVCQSFAKNAGLYGERVGALHVVSATAEAAQRVKSQLSVLQRSEISNPPTYGARVVSLILNDPNLFEEWKEDIRTMAGRIIAMRKELHRLLTEKFKTPGNWDHIVNQIGMFSFTGISPEQSKRLIDEAHIYLTGNGRISMAGLNSQNIEYVAASLDKVVWSDVREIKEAQTQTCSLWLDSMDDEQLRSALDPSQTPTPQPGQTRAQSARPPSHIALPPPPSFVVFGTGDLSPQYHTAPSSPALQFYTPPTSPQAEPQPQPPSPPALHITIPTSPIPNTDDPFPSADLPIDLALDDDGLSTLEKIYLFSRSKASFHRVYITHALPEFLHQVTPHEAIEYVLPLLSGLAMDEDEGVKEALSSELVSLIWWFFTHCKVTPDEPAPGPVAAISVQAFTPILGTLLLSPNARVGGGARYAIVHLLSRLRSADDSEAGIAVEPNEDEQEWVTGSFDREQREMFRNEILQQVVIGMGRLDADIDDPQVLTDELDDGKWHECNAVGNVEVVTPDEPGNGEDGVSSPRELERARSEGAKIKVDTVNPYFPVLALPFSAPSPVCSPGSTPSTEMSSMASLSVAAATPASISTLQSATVSGVDEMVQQVRTAPVEQILVPSLPGRHTQPRLEFPGARTISPAPPMPLSPPEGVWAAQDLSSHVSLDRQQSNLADQRYHTSYDIRQNGSENYGSDEEEDEQAAVGRLSSMSLMAAVTASGALGEETKSAFVKEVVRVGQDSVYWVRREASFAVGALAKVVPEEVVVCSLLPLFNALRRDPVWHVRHSALFALPAILLRLPSDQRRSLALDTIVALSTDKEPVVRFGVLEALGEVIYTFHEDKGGPPEKLVELFLGRREDRRVRDGQQPANELVYDNPERPHICAFNYPAVALTLGRERWPELRELYLEIAADRTFKVRRTLAASLGELAKIIGEESATRDLVGVWWDAIRCEEEEVRTRAAESLEAFLTVVGTEVGNSMMRGLVTLWDEGVLKGWREREGIAKGLVGLGRVAREQGLLVVVALLKRALEDAAAAVREAGVSTVPDMWLYLSGHPEAADQLRADLQSLALSPLFRRRMTFIACQHALAAHDTMPLDDAFWAPLVALADDPIVGVRIGLARLVGFVSGRSDIFRDTIQSQLQTTERVLPDSERPKSVIFPSLIARLSEDPSREVQAYVRYPSRDFHRFSVPKKRPSDLATFSRPPSTPVLSSPLF</sequence>
<feature type="repeat" description="HEAT" evidence="7">
    <location>
        <begin position="1224"/>
        <end position="1262"/>
    </location>
</feature>
<evidence type="ECO:0000256" key="2">
    <source>
        <dbReference type="ARBA" id="ARBA00007441"/>
    </source>
</evidence>
<dbReference type="SUPFAM" id="SSF53383">
    <property type="entry name" value="PLP-dependent transferases"/>
    <property type="match status" value="1"/>
</dbReference>
<dbReference type="CDD" id="cd00609">
    <property type="entry name" value="AAT_like"/>
    <property type="match status" value="1"/>
</dbReference>
<evidence type="ECO:0000313" key="11">
    <source>
        <dbReference type="EMBL" id="GLB35051.1"/>
    </source>
</evidence>
<comment type="subunit">
    <text evidence="3 8">Homodimer.</text>
</comment>
<comment type="caution">
    <text evidence="11">The sequence shown here is derived from an EMBL/GenBank/DDBJ whole genome shotgun (WGS) entry which is preliminary data.</text>
</comment>
<feature type="region of interest" description="Disordered" evidence="9">
    <location>
        <begin position="570"/>
        <end position="615"/>
    </location>
</feature>
<evidence type="ECO:0000256" key="7">
    <source>
        <dbReference type="PROSITE-ProRule" id="PRU00103"/>
    </source>
</evidence>
<comment type="catalytic activity">
    <reaction evidence="8">
        <text>L-aspartate + 2-oxoglutarate = oxaloacetate + L-glutamate</text>
        <dbReference type="Rhea" id="RHEA:21824"/>
        <dbReference type="ChEBI" id="CHEBI:16452"/>
        <dbReference type="ChEBI" id="CHEBI:16810"/>
        <dbReference type="ChEBI" id="CHEBI:29985"/>
        <dbReference type="ChEBI" id="CHEBI:29991"/>
        <dbReference type="EC" id="2.6.1.1"/>
    </reaction>
</comment>
<reference evidence="11" key="1">
    <citation type="submission" date="2022-07" db="EMBL/GenBank/DDBJ databases">
        <title>The genome of Lyophyllum shimeji provides insight into the initial evolution of ectomycorrhizal fungal genome.</title>
        <authorList>
            <person name="Kobayashi Y."/>
            <person name="Shibata T."/>
            <person name="Hirakawa H."/>
            <person name="Shigenobu S."/>
            <person name="Nishiyama T."/>
            <person name="Yamada A."/>
            <person name="Hasebe M."/>
            <person name="Kawaguchi M."/>
        </authorList>
    </citation>
    <scope>NUCLEOTIDE SEQUENCE</scope>
    <source>
        <strain evidence="11">AT787</strain>
    </source>
</reference>
<dbReference type="InterPro" id="IPR000796">
    <property type="entry name" value="Asp_trans"/>
</dbReference>